<dbReference type="AlphaFoldDB" id="Q7VC66"/>
<name>Q7VC66_PROMA</name>
<protein>
    <submittedName>
        <fullName evidence="3">Uncharacterized membrane protein</fullName>
    </submittedName>
</protein>
<dbReference type="Proteomes" id="UP000001420">
    <property type="component" value="Chromosome"/>
</dbReference>
<dbReference type="InterPro" id="IPR046625">
    <property type="entry name" value="DUF6737"/>
</dbReference>
<dbReference type="RefSeq" id="WP_011125028.1">
    <property type="nucleotide sequence ID" value="NC_005042.1"/>
</dbReference>
<dbReference type="STRING" id="167539.Pro_0876"/>
<proteinExistence type="predicted"/>
<evidence type="ECO:0000256" key="1">
    <source>
        <dbReference type="SAM" id="Phobius"/>
    </source>
</evidence>
<evidence type="ECO:0000313" key="3">
    <source>
        <dbReference type="EMBL" id="AAP99920.1"/>
    </source>
</evidence>
<dbReference type="EMBL" id="AE017126">
    <property type="protein sequence ID" value="AAP99920.1"/>
    <property type="molecule type" value="Genomic_DNA"/>
</dbReference>
<keyword evidence="1" id="KW-0812">Transmembrane</keyword>
<keyword evidence="4" id="KW-1185">Reference proteome</keyword>
<keyword evidence="1" id="KW-1133">Transmembrane helix</keyword>
<dbReference type="PANTHER" id="PTHR36046">
    <property type="entry name" value="PROTEIN, PUTATIVE-RELATED"/>
    <property type="match status" value="1"/>
</dbReference>
<accession>Q7VC66</accession>
<reference evidence="3 4" key="1">
    <citation type="journal article" date="2003" name="Proc. Natl. Acad. Sci. U.S.A.">
        <title>Genome sequence of the cyanobacterium Prochlorococcus marinus SS120, a nearly minimal oxyphototrophic genome.</title>
        <authorList>
            <person name="Dufresne A."/>
            <person name="Salanoubat M."/>
            <person name="Partensky F."/>
            <person name="Artiguenave F."/>
            <person name="Axmann I.M."/>
            <person name="Barbe V."/>
            <person name="Duprat S."/>
            <person name="Galperin M.Y."/>
            <person name="Koonin E.V."/>
            <person name="Le Gall F."/>
            <person name="Makarova K.S."/>
            <person name="Ostrowski M."/>
            <person name="Oztas S."/>
            <person name="Robert C."/>
            <person name="Rogozin I.B."/>
            <person name="Scanlan D.J."/>
            <person name="Tandeau de Marsac N."/>
            <person name="Weissenbach J."/>
            <person name="Wincker P."/>
            <person name="Wolf Y.I."/>
            <person name="Hess W.R."/>
        </authorList>
    </citation>
    <scope>NUCLEOTIDE SEQUENCE [LARGE SCALE GENOMIC DNA]</scope>
    <source>
        <strain evidence="4">SARG / CCMP1375 / SS120</strain>
    </source>
</reference>
<evidence type="ECO:0000259" key="2">
    <source>
        <dbReference type="Pfam" id="PF20522"/>
    </source>
</evidence>
<feature type="transmembrane region" description="Helical" evidence="1">
    <location>
        <begin position="21"/>
        <end position="39"/>
    </location>
</feature>
<dbReference type="Pfam" id="PF20522">
    <property type="entry name" value="DUF6737"/>
    <property type="match status" value="1"/>
</dbReference>
<dbReference type="EnsemblBacteria" id="AAP99920">
    <property type="protein sequence ID" value="AAP99920"/>
    <property type="gene ID" value="Pro_0876"/>
</dbReference>
<keyword evidence="1" id="KW-0472">Membrane</keyword>
<feature type="domain" description="DUF6737" evidence="2">
    <location>
        <begin position="13"/>
        <end position="67"/>
    </location>
</feature>
<evidence type="ECO:0000313" key="4">
    <source>
        <dbReference type="Proteomes" id="UP000001420"/>
    </source>
</evidence>
<sequence length="81" mass="9738">MNLHLSSFTKNHYWDSKPKWCQPWSIIITGVLSIIIIFVTFKNFWLTIIASFLITLWWILFLFIAPMIYNIELVQSEKDEE</sequence>
<dbReference type="PATRIC" id="fig|167539.5.peg.925"/>
<dbReference type="PANTHER" id="PTHR36046:SF1">
    <property type="entry name" value="DUF6737 DOMAIN-CONTAINING PROTEIN"/>
    <property type="match status" value="1"/>
</dbReference>
<organism evidence="3 4">
    <name type="scientific">Prochlorococcus marinus (strain SARG / CCMP1375 / SS120)</name>
    <dbReference type="NCBI Taxonomy" id="167539"/>
    <lineage>
        <taxon>Bacteria</taxon>
        <taxon>Bacillati</taxon>
        <taxon>Cyanobacteriota</taxon>
        <taxon>Cyanophyceae</taxon>
        <taxon>Synechococcales</taxon>
        <taxon>Prochlorococcaceae</taxon>
        <taxon>Prochlorococcus</taxon>
    </lineage>
</organism>
<dbReference type="KEGG" id="pma:Pro_0876"/>
<dbReference type="HOGENOM" id="CLU_185096_1_0_3"/>
<feature type="transmembrane region" description="Helical" evidence="1">
    <location>
        <begin position="45"/>
        <end position="69"/>
    </location>
</feature>
<gene>
    <name evidence="3" type="ordered locus">Pro_0876</name>
</gene>